<organism evidence="1 2">
    <name type="scientific">Penicillium daleae</name>
    <dbReference type="NCBI Taxonomy" id="63821"/>
    <lineage>
        <taxon>Eukaryota</taxon>
        <taxon>Fungi</taxon>
        <taxon>Dikarya</taxon>
        <taxon>Ascomycota</taxon>
        <taxon>Pezizomycotina</taxon>
        <taxon>Eurotiomycetes</taxon>
        <taxon>Eurotiomycetidae</taxon>
        <taxon>Eurotiales</taxon>
        <taxon>Aspergillaceae</taxon>
        <taxon>Penicillium</taxon>
    </lineage>
</organism>
<keyword evidence="2" id="KW-1185">Reference proteome</keyword>
<dbReference type="AlphaFoldDB" id="A0AAD6CCE5"/>
<reference evidence="1" key="2">
    <citation type="journal article" date="2023" name="IMA Fungus">
        <title>Comparative genomic study of the Penicillium genus elucidates a diverse pangenome and 15 lateral gene transfer events.</title>
        <authorList>
            <person name="Petersen C."/>
            <person name="Sorensen T."/>
            <person name="Nielsen M.R."/>
            <person name="Sondergaard T.E."/>
            <person name="Sorensen J.L."/>
            <person name="Fitzpatrick D.A."/>
            <person name="Frisvad J.C."/>
            <person name="Nielsen K.L."/>
        </authorList>
    </citation>
    <scope>NUCLEOTIDE SEQUENCE</scope>
    <source>
        <strain evidence="1">IBT 16125</strain>
    </source>
</reference>
<dbReference type="RefSeq" id="XP_056769631.1">
    <property type="nucleotide sequence ID" value="XM_056905524.1"/>
</dbReference>
<reference evidence="1" key="1">
    <citation type="submission" date="2022-12" db="EMBL/GenBank/DDBJ databases">
        <authorList>
            <person name="Petersen C."/>
        </authorList>
    </citation>
    <scope>NUCLEOTIDE SEQUENCE</scope>
    <source>
        <strain evidence="1">IBT 16125</strain>
    </source>
</reference>
<dbReference type="Pfam" id="PF13350">
    <property type="entry name" value="Y_phosphatase3"/>
    <property type="match status" value="2"/>
</dbReference>
<accession>A0AAD6CCE5</accession>
<gene>
    <name evidence="1" type="ORF">N7458_002141</name>
</gene>
<dbReference type="Gene3D" id="3.90.190.10">
    <property type="entry name" value="Protein tyrosine phosphatase superfamily"/>
    <property type="match status" value="1"/>
</dbReference>
<proteinExistence type="predicted"/>
<dbReference type="InterPro" id="IPR029021">
    <property type="entry name" value="Prot-tyrosine_phosphatase-like"/>
</dbReference>
<dbReference type="SUPFAM" id="SSF52799">
    <property type="entry name" value="(Phosphotyrosine protein) phosphatases II"/>
    <property type="match status" value="2"/>
</dbReference>
<dbReference type="Proteomes" id="UP001213681">
    <property type="component" value="Unassembled WGS sequence"/>
</dbReference>
<evidence type="ECO:0008006" key="3">
    <source>
        <dbReference type="Google" id="ProtNLM"/>
    </source>
</evidence>
<sequence>MINSDNLHNALNADIKTPIPESIVSKIISLPPFITVSGVSNFRDLSYENNLRPGYVYRSANLSDITEEGKVMFTADLGITTIFDLRNESERTKAPPPQIERIDTIWMPYGTRPASLNLRDFAGEDKGANGFVKMYTGILEACAPAFAQVFKHIRDQPDDPFVFHCSGTFVLRFPGIHTVAFSTLFDWRFADQCILFPTAGKDRSGVLAALILLLMGRPLNEITNDYMLTRAGLENVRENLTQALALNEGTGHLSPEAIGMLELSGVRAQAMAAFLKSFHSTYGSGAEGYLTAKLGFSHDDIKLMRRSLAA</sequence>
<name>A0AAD6CCE5_9EURO</name>
<evidence type="ECO:0000313" key="2">
    <source>
        <dbReference type="Proteomes" id="UP001213681"/>
    </source>
</evidence>
<comment type="caution">
    <text evidence="1">The sequence shown here is derived from an EMBL/GenBank/DDBJ whole genome shotgun (WGS) entry which is preliminary data.</text>
</comment>
<protein>
    <recommendedName>
        <fullName evidence="3">Tyrosine specific protein phosphatases domain-containing protein</fullName>
    </recommendedName>
</protein>
<dbReference type="PANTHER" id="PTHR31126:SF73">
    <property type="entry name" value="TYROSINE SPECIFIC PROTEIN PHOSPHATASES DOMAIN-CONTAINING PROTEIN"/>
    <property type="match status" value="1"/>
</dbReference>
<dbReference type="PANTHER" id="PTHR31126">
    <property type="entry name" value="TYROSINE-PROTEIN PHOSPHATASE"/>
    <property type="match status" value="1"/>
</dbReference>
<dbReference type="EMBL" id="JAPVEA010000002">
    <property type="protein sequence ID" value="KAJ5460589.1"/>
    <property type="molecule type" value="Genomic_DNA"/>
</dbReference>
<dbReference type="GO" id="GO:0004721">
    <property type="term" value="F:phosphoprotein phosphatase activity"/>
    <property type="evidence" value="ECO:0007669"/>
    <property type="project" value="InterPro"/>
</dbReference>
<dbReference type="GeneID" id="81595767"/>
<evidence type="ECO:0000313" key="1">
    <source>
        <dbReference type="EMBL" id="KAJ5460589.1"/>
    </source>
</evidence>
<dbReference type="InterPro" id="IPR026893">
    <property type="entry name" value="Tyr/Ser_Pase_IphP-type"/>
</dbReference>